<evidence type="ECO:0000313" key="1">
    <source>
        <dbReference type="EMBL" id="CBY12270.1"/>
    </source>
</evidence>
<name>E4XR34_OIKDI</name>
<organism evidence="1">
    <name type="scientific">Oikopleura dioica</name>
    <name type="common">Tunicate</name>
    <dbReference type="NCBI Taxonomy" id="34765"/>
    <lineage>
        <taxon>Eukaryota</taxon>
        <taxon>Metazoa</taxon>
        <taxon>Chordata</taxon>
        <taxon>Tunicata</taxon>
        <taxon>Appendicularia</taxon>
        <taxon>Copelata</taxon>
        <taxon>Oikopleuridae</taxon>
        <taxon>Oikopleura</taxon>
    </lineage>
</organism>
<accession>E4XR34</accession>
<evidence type="ECO:0000313" key="2">
    <source>
        <dbReference type="Proteomes" id="UP000001307"/>
    </source>
</evidence>
<protein>
    <submittedName>
        <fullName evidence="1">Uncharacterized protein</fullName>
    </submittedName>
</protein>
<sequence length="83" mass="9956">MTSRFESDYQNQKEIMKKLILSRKRRLCQQNTGCLMFLSRLQCRDGQCILKRTRTISCWTCHRDWRHAAARRAHNLAADKNKE</sequence>
<reference evidence="1" key="1">
    <citation type="journal article" date="2010" name="Science">
        <title>Plasticity of animal genome architecture unmasked by rapid evolution of a pelagic tunicate.</title>
        <authorList>
            <person name="Denoeud F."/>
            <person name="Henriet S."/>
            <person name="Mungpakdee S."/>
            <person name="Aury J.M."/>
            <person name="Da Silva C."/>
            <person name="Brinkmann H."/>
            <person name="Mikhaleva J."/>
            <person name="Olsen L.C."/>
            <person name="Jubin C."/>
            <person name="Canestro C."/>
            <person name="Bouquet J.M."/>
            <person name="Danks G."/>
            <person name="Poulain J."/>
            <person name="Campsteijn C."/>
            <person name="Adamski M."/>
            <person name="Cross I."/>
            <person name="Yadetie F."/>
            <person name="Muffato M."/>
            <person name="Louis A."/>
            <person name="Butcher S."/>
            <person name="Tsagkogeorga G."/>
            <person name="Konrad A."/>
            <person name="Singh S."/>
            <person name="Jensen M.F."/>
            <person name="Cong E.H."/>
            <person name="Eikeseth-Otteraa H."/>
            <person name="Noel B."/>
            <person name="Anthouard V."/>
            <person name="Porcel B.M."/>
            <person name="Kachouri-Lafond R."/>
            <person name="Nishino A."/>
            <person name="Ugolini M."/>
            <person name="Chourrout P."/>
            <person name="Nishida H."/>
            <person name="Aasland R."/>
            <person name="Huzurbazar S."/>
            <person name="Westhof E."/>
            <person name="Delsuc F."/>
            <person name="Lehrach H."/>
            <person name="Reinhardt R."/>
            <person name="Weissenbach J."/>
            <person name="Roy S.W."/>
            <person name="Artiguenave F."/>
            <person name="Postlethwait J.H."/>
            <person name="Manak J.R."/>
            <person name="Thompson E.M."/>
            <person name="Jaillon O."/>
            <person name="Du Pasquier L."/>
            <person name="Boudinot P."/>
            <person name="Liberles D.A."/>
            <person name="Volff J.N."/>
            <person name="Philippe H."/>
            <person name="Lenhard B."/>
            <person name="Roest Crollius H."/>
            <person name="Wincker P."/>
            <person name="Chourrout D."/>
        </authorList>
    </citation>
    <scope>NUCLEOTIDE SEQUENCE [LARGE SCALE GENOMIC DNA]</scope>
</reference>
<keyword evidence="2" id="KW-1185">Reference proteome</keyword>
<dbReference type="Proteomes" id="UP000001307">
    <property type="component" value="Unassembled WGS sequence"/>
</dbReference>
<gene>
    <name evidence="1" type="ORF">GSOID_T00018148001</name>
</gene>
<dbReference type="InParanoid" id="E4XR34"/>
<dbReference type="AlphaFoldDB" id="E4XR34"/>
<proteinExistence type="predicted"/>
<dbReference type="EMBL" id="FN653112">
    <property type="protein sequence ID" value="CBY12270.1"/>
    <property type="molecule type" value="Genomic_DNA"/>
</dbReference>